<organism evidence="4 5">
    <name type="scientific">Steinernema carpocapsae</name>
    <name type="common">Entomopathogenic nematode</name>
    <dbReference type="NCBI Taxonomy" id="34508"/>
    <lineage>
        <taxon>Eukaryota</taxon>
        <taxon>Metazoa</taxon>
        <taxon>Ecdysozoa</taxon>
        <taxon>Nematoda</taxon>
        <taxon>Chromadorea</taxon>
        <taxon>Rhabditida</taxon>
        <taxon>Tylenchina</taxon>
        <taxon>Panagrolaimomorpha</taxon>
        <taxon>Strongyloidoidea</taxon>
        <taxon>Steinernematidae</taxon>
        <taxon>Steinernema</taxon>
    </lineage>
</organism>
<keyword evidence="2" id="KW-0812">Transmembrane</keyword>
<sequence>MDPRVVFLLAALFTITTSESRKTCSHLRGFSIFGFFAGRVVSATFDGSPIDLFDRFQNYGHPKMFLQTNDLNIGSKLFLGYDGDVFVVKYLSPRHTFLKSEVRLGVVDGPGMSTVRGITKFNHTSFDSSEKQNFDECFPRSNDSSLQVTFLTFFNNIFSYHRSEWYDVVEKIRDDDWKLPEDLNLGVSVSKTFVDPVSGKIYQEKAKNRDEKTLIGVIGGKKVYRKVCHPTEDRQTYDKIRHFCNISSSAIDPKNTGYFLDMEKDPAVCEVVLEHRNRMHCFEVDGCEIAHAPAAMFYDLLVVPKEPIQVALVNETVPMAQEVRTTEEVQENSTDVTTTRQALTETKPPFWDSMNASLQKASPFLSVVSLILISMVLLVMCVVACLCCCKSTPKKTLKKGKAPETDTEASTGTTTKVSKNTFKDVERTPGSPKKPKKAPSKMLVEIEKASDGPSRTGSTDAITADATQNVTSMENVHPTQVTSCEQANYENLVALFGHARGGSAEQE</sequence>
<dbReference type="Proteomes" id="UP000298663">
    <property type="component" value="Unassembled WGS sequence"/>
</dbReference>
<keyword evidence="3" id="KW-0732">Signal</keyword>
<name>A0A4U5NX88_STECR</name>
<protein>
    <recommendedName>
        <fullName evidence="6">ZP domain-containing protein</fullName>
    </recommendedName>
</protein>
<reference evidence="4 5" key="1">
    <citation type="journal article" date="2015" name="Genome Biol.">
        <title>Comparative genomics of Steinernema reveals deeply conserved gene regulatory networks.</title>
        <authorList>
            <person name="Dillman A.R."/>
            <person name="Macchietto M."/>
            <person name="Porter C.F."/>
            <person name="Rogers A."/>
            <person name="Williams B."/>
            <person name="Antoshechkin I."/>
            <person name="Lee M.M."/>
            <person name="Goodwin Z."/>
            <person name="Lu X."/>
            <person name="Lewis E.E."/>
            <person name="Goodrich-Blair H."/>
            <person name="Stock S.P."/>
            <person name="Adams B.J."/>
            <person name="Sternberg P.W."/>
            <person name="Mortazavi A."/>
        </authorList>
    </citation>
    <scope>NUCLEOTIDE SEQUENCE [LARGE SCALE GENOMIC DNA]</scope>
    <source>
        <strain evidence="4 5">ALL</strain>
    </source>
</reference>
<evidence type="ECO:0000256" key="2">
    <source>
        <dbReference type="SAM" id="Phobius"/>
    </source>
</evidence>
<comment type="caution">
    <text evidence="4">The sequence shown here is derived from an EMBL/GenBank/DDBJ whole genome shotgun (WGS) entry which is preliminary data.</text>
</comment>
<feature type="transmembrane region" description="Helical" evidence="2">
    <location>
        <begin position="364"/>
        <end position="389"/>
    </location>
</feature>
<evidence type="ECO:0000313" key="4">
    <source>
        <dbReference type="EMBL" id="TKR88136.1"/>
    </source>
</evidence>
<dbReference type="EMBL" id="AZBU02000003">
    <property type="protein sequence ID" value="TKR88136.1"/>
    <property type="molecule type" value="Genomic_DNA"/>
</dbReference>
<gene>
    <name evidence="4" type="ORF">L596_012425</name>
</gene>
<evidence type="ECO:0000256" key="1">
    <source>
        <dbReference type="SAM" id="MobiDB-lite"/>
    </source>
</evidence>
<feature type="chain" id="PRO_5020554523" description="ZP domain-containing protein" evidence="3">
    <location>
        <begin position="21"/>
        <end position="507"/>
    </location>
</feature>
<dbReference type="AlphaFoldDB" id="A0A4U5NX88"/>
<accession>A0A4U5NX88</accession>
<keyword evidence="2" id="KW-1133">Transmembrane helix</keyword>
<feature type="region of interest" description="Disordered" evidence="1">
    <location>
        <begin position="394"/>
        <end position="441"/>
    </location>
</feature>
<reference evidence="4 5" key="2">
    <citation type="journal article" date="2019" name="G3 (Bethesda)">
        <title>Hybrid Assembly of the Genome of the Entomopathogenic Nematode Steinernema carpocapsae Identifies the X-Chromosome.</title>
        <authorList>
            <person name="Serra L."/>
            <person name="Macchietto M."/>
            <person name="Macias-Munoz A."/>
            <person name="McGill C.J."/>
            <person name="Rodriguez I.M."/>
            <person name="Rodriguez B."/>
            <person name="Murad R."/>
            <person name="Mortazavi A."/>
        </authorList>
    </citation>
    <scope>NUCLEOTIDE SEQUENCE [LARGE SCALE GENOMIC DNA]</scope>
    <source>
        <strain evidence="4 5">ALL</strain>
    </source>
</reference>
<feature type="signal peptide" evidence="3">
    <location>
        <begin position="1"/>
        <end position="20"/>
    </location>
</feature>
<proteinExistence type="predicted"/>
<evidence type="ECO:0008006" key="6">
    <source>
        <dbReference type="Google" id="ProtNLM"/>
    </source>
</evidence>
<keyword evidence="5" id="KW-1185">Reference proteome</keyword>
<keyword evidence="2" id="KW-0472">Membrane</keyword>
<evidence type="ECO:0000313" key="5">
    <source>
        <dbReference type="Proteomes" id="UP000298663"/>
    </source>
</evidence>
<evidence type="ECO:0000256" key="3">
    <source>
        <dbReference type="SAM" id="SignalP"/>
    </source>
</evidence>